<evidence type="ECO:0000313" key="1">
    <source>
        <dbReference type="EMBL" id="ELA08584.1"/>
    </source>
</evidence>
<accession>L2F6B4</accession>
<gene>
    <name evidence="1" type="ORF">MOMA_08481</name>
</gene>
<dbReference type="Proteomes" id="UP000023795">
    <property type="component" value="Unassembled WGS sequence"/>
</dbReference>
<dbReference type="RefSeq" id="WP_009502142.1">
    <property type="nucleotide sequence ID" value="NZ_ANIN01000002.1"/>
</dbReference>
<organism evidence="1 2">
    <name type="scientific">Moraxella macacae 0408225</name>
    <dbReference type="NCBI Taxonomy" id="1230338"/>
    <lineage>
        <taxon>Bacteria</taxon>
        <taxon>Pseudomonadati</taxon>
        <taxon>Pseudomonadota</taxon>
        <taxon>Gammaproteobacteria</taxon>
        <taxon>Moraxellales</taxon>
        <taxon>Moraxellaceae</taxon>
        <taxon>Moraxella</taxon>
    </lineage>
</organism>
<protein>
    <submittedName>
        <fullName evidence="1">Uncharacterized protein</fullName>
    </submittedName>
</protein>
<keyword evidence="2" id="KW-1185">Reference proteome</keyword>
<name>L2F6B4_9GAMM</name>
<comment type="caution">
    <text evidence="1">The sequence shown here is derived from an EMBL/GenBank/DDBJ whole genome shotgun (WGS) entry which is preliminary data.</text>
</comment>
<dbReference type="PATRIC" id="fig|1230338.3.peg.1817"/>
<sequence>MFIDFRRFYATNQPNNATDTCKTLKILKTQTYECSIDSLAYWDNKTNATIVIELDVDHETYDDYFTDRQ</sequence>
<reference evidence="1 2" key="1">
    <citation type="journal article" date="2013" name="Genome Announc.">
        <title>Genome Sequence of Moraxella macacae 0408225, a Novel Bacterial Species Isolated from a Cynomolgus Macaque with Epistaxis.</title>
        <authorList>
            <person name="Ladner J.T."/>
            <person name="Whitehouse C.A."/>
            <person name="Koroleva G.I."/>
            <person name="Palacios G.F."/>
        </authorList>
    </citation>
    <scope>NUCLEOTIDE SEQUENCE [LARGE SCALE GENOMIC DNA]</scope>
    <source>
        <strain evidence="1 2">0408225</strain>
    </source>
</reference>
<dbReference type="AlphaFoldDB" id="L2F6B4"/>
<dbReference type="EMBL" id="ANIN01000002">
    <property type="protein sequence ID" value="ELA08584.1"/>
    <property type="molecule type" value="Genomic_DNA"/>
</dbReference>
<dbReference type="STRING" id="1230338.MOMA_08481"/>
<evidence type="ECO:0000313" key="2">
    <source>
        <dbReference type="Proteomes" id="UP000023795"/>
    </source>
</evidence>
<proteinExistence type="predicted"/>